<proteinExistence type="predicted"/>
<evidence type="ECO:0000256" key="1">
    <source>
        <dbReference type="SAM" id="Phobius"/>
    </source>
</evidence>
<feature type="transmembrane region" description="Helical" evidence="1">
    <location>
        <begin position="55"/>
        <end position="77"/>
    </location>
</feature>
<protein>
    <recommendedName>
        <fullName evidence="4">Regulatory protein YrvL</fullName>
    </recommendedName>
</protein>
<dbReference type="RefSeq" id="WP_115773831.1">
    <property type="nucleotide sequence ID" value="NZ_PIOC01000019.1"/>
</dbReference>
<dbReference type="OrthoDB" id="2721201at2"/>
<dbReference type="Proteomes" id="UP000257143">
    <property type="component" value="Unassembled WGS sequence"/>
</dbReference>
<feature type="transmembrane region" description="Helical" evidence="1">
    <location>
        <begin position="89"/>
        <end position="110"/>
    </location>
</feature>
<name>A0A3D8PN99_9BACI</name>
<keyword evidence="1" id="KW-1133">Transmembrane helix</keyword>
<organism evidence="2 3">
    <name type="scientific">Oceanobacillus arenosus</name>
    <dbReference type="NCBI Taxonomy" id="1229153"/>
    <lineage>
        <taxon>Bacteria</taxon>
        <taxon>Bacillati</taxon>
        <taxon>Bacillota</taxon>
        <taxon>Bacilli</taxon>
        <taxon>Bacillales</taxon>
        <taxon>Bacillaceae</taxon>
        <taxon>Oceanobacillus</taxon>
    </lineage>
</organism>
<dbReference type="InterPro" id="IPR025912">
    <property type="entry name" value="YrvL"/>
</dbReference>
<sequence length="155" mass="17404">MSKLDDVSEKTSVREKLGVITVITVILTIAIGFVMGIYFFGFAGLFNLFGVKYDSLFTLLTFILFVLIICIFTDIFAKIPRIIFSHFISGKYSSIIGTIMIETCFAWIAIFTADELLTDINVPLSVELFAALVICIAEYLLEKDNEKQKQSNDSE</sequence>
<evidence type="ECO:0008006" key="4">
    <source>
        <dbReference type="Google" id="ProtNLM"/>
    </source>
</evidence>
<comment type="caution">
    <text evidence="2">The sequence shown here is derived from an EMBL/GenBank/DDBJ whole genome shotgun (WGS) entry which is preliminary data.</text>
</comment>
<dbReference type="Pfam" id="PF14184">
    <property type="entry name" value="YrvL"/>
    <property type="match status" value="1"/>
</dbReference>
<keyword evidence="1" id="KW-0472">Membrane</keyword>
<feature type="transmembrane region" description="Helical" evidence="1">
    <location>
        <begin position="122"/>
        <end position="141"/>
    </location>
</feature>
<reference evidence="3" key="1">
    <citation type="submission" date="2017-11" db="EMBL/GenBank/DDBJ databases">
        <authorList>
            <person name="Zhu W."/>
        </authorList>
    </citation>
    <scope>NUCLEOTIDE SEQUENCE [LARGE SCALE GENOMIC DNA]</scope>
    <source>
        <strain evidence="3">CAU 1183</strain>
    </source>
</reference>
<dbReference type="AlphaFoldDB" id="A0A3D8PN99"/>
<keyword evidence="1" id="KW-0812">Transmembrane</keyword>
<keyword evidence="3" id="KW-1185">Reference proteome</keyword>
<dbReference type="EMBL" id="PIOC01000019">
    <property type="protein sequence ID" value="RDW17583.1"/>
    <property type="molecule type" value="Genomic_DNA"/>
</dbReference>
<gene>
    <name evidence="2" type="ORF">CWR48_13765</name>
</gene>
<evidence type="ECO:0000313" key="2">
    <source>
        <dbReference type="EMBL" id="RDW17583.1"/>
    </source>
</evidence>
<accession>A0A3D8PN99</accession>
<evidence type="ECO:0000313" key="3">
    <source>
        <dbReference type="Proteomes" id="UP000257143"/>
    </source>
</evidence>
<feature type="transmembrane region" description="Helical" evidence="1">
    <location>
        <begin position="20"/>
        <end position="49"/>
    </location>
</feature>